<dbReference type="GO" id="GO:0005886">
    <property type="term" value="C:plasma membrane"/>
    <property type="evidence" value="ECO:0007669"/>
    <property type="project" value="TreeGrafter"/>
</dbReference>
<evidence type="ECO:0000256" key="4">
    <source>
        <dbReference type="ARBA" id="ARBA00022989"/>
    </source>
</evidence>
<keyword evidence="3 6" id="KW-0812">Transmembrane</keyword>
<dbReference type="OrthoDB" id="3828151at2"/>
<evidence type="ECO:0000313" key="9">
    <source>
        <dbReference type="Proteomes" id="UP000029713"/>
    </source>
</evidence>
<evidence type="ECO:0000259" key="7">
    <source>
        <dbReference type="Pfam" id="PF04138"/>
    </source>
</evidence>
<feature type="transmembrane region" description="Helical" evidence="6">
    <location>
        <begin position="27"/>
        <end position="47"/>
    </location>
</feature>
<dbReference type="Pfam" id="PF04138">
    <property type="entry name" value="GtrA_DPMS_TM"/>
    <property type="match status" value="1"/>
</dbReference>
<evidence type="ECO:0000256" key="2">
    <source>
        <dbReference type="ARBA" id="ARBA00009399"/>
    </source>
</evidence>
<proteinExistence type="inferred from homology"/>
<dbReference type="STRING" id="1522368.IN07_09775"/>
<dbReference type="InterPro" id="IPR051401">
    <property type="entry name" value="GtrA_CellWall_Glycosyl"/>
</dbReference>
<dbReference type="GO" id="GO:0000271">
    <property type="term" value="P:polysaccharide biosynthetic process"/>
    <property type="evidence" value="ECO:0007669"/>
    <property type="project" value="InterPro"/>
</dbReference>
<protein>
    <submittedName>
        <fullName evidence="8">Polysaccharide synthesis protein GtrA</fullName>
    </submittedName>
</protein>
<accession>A0A098YAR7</accession>
<evidence type="ECO:0000256" key="6">
    <source>
        <dbReference type="SAM" id="Phobius"/>
    </source>
</evidence>
<keyword evidence="9" id="KW-1185">Reference proteome</keyword>
<evidence type="ECO:0000256" key="5">
    <source>
        <dbReference type="ARBA" id="ARBA00023136"/>
    </source>
</evidence>
<name>A0A098YAR7_9ACTN</name>
<comment type="caution">
    <text evidence="8">The sequence shown here is derived from an EMBL/GenBank/DDBJ whole genome shotgun (WGS) entry which is preliminary data.</text>
</comment>
<feature type="transmembrane region" description="Helical" evidence="6">
    <location>
        <begin position="53"/>
        <end position="73"/>
    </location>
</feature>
<feature type="transmembrane region" description="Helical" evidence="6">
    <location>
        <begin position="119"/>
        <end position="139"/>
    </location>
</feature>
<dbReference type="AlphaFoldDB" id="A0A098YAR7"/>
<keyword evidence="5 6" id="KW-0472">Membrane</keyword>
<evidence type="ECO:0000313" key="8">
    <source>
        <dbReference type="EMBL" id="KGH46841.1"/>
    </source>
</evidence>
<dbReference type="InterPro" id="IPR007267">
    <property type="entry name" value="GtrA_DPMS_TM"/>
</dbReference>
<dbReference type="Proteomes" id="UP000029713">
    <property type="component" value="Unassembled WGS sequence"/>
</dbReference>
<organism evidence="8 9">
    <name type="scientific">Modestobacter caceresii</name>
    <dbReference type="NCBI Taxonomy" id="1522368"/>
    <lineage>
        <taxon>Bacteria</taxon>
        <taxon>Bacillati</taxon>
        <taxon>Actinomycetota</taxon>
        <taxon>Actinomycetes</taxon>
        <taxon>Geodermatophilales</taxon>
        <taxon>Geodermatophilaceae</taxon>
        <taxon>Modestobacter</taxon>
    </lineage>
</organism>
<comment type="similarity">
    <text evidence="2">Belongs to the GtrA family.</text>
</comment>
<evidence type="ECO:0000256" key="1">
    <source>
        <dbReference type="ARBA" id="ARBA00004141"/>
    </source>
</evidence>
<sequence length="146" mass="16255">MRWTGRTRTEDDVTTEQQRPGDLWGQLVRFVVVGLLSAVVDLAVYTLALHLGLWVHAARALSFICGTTTAYALNRRWAFRVAGGRNRALGFTLLYSTTFFVILGVNALALAVFPERSWTITLAWAISQGFGTAVNFVMLRTVVFRS</sequence>
<gene>
    <name evidence="8" type="ORF">IN07_09775</name>
</gene>
<feature type="transmembrane region" description="Helical" evidence="6">
    <location>
        <begin position="93"/>
        <end position="113"/>
    </location>
</feature>
<reference evidence="8 9" key="1">
    <citation type="submission" date="2014-07" db="EMBL/GenBank/DDBJ databases">
        <title>Biosystematic studies on Modestobacter strains isolated from extreme hyper-arid desert soil and from historic building.</title>
        <authorList>
            <person name="Bukarasam K."/>
            <person name="Bull A."/>
            <person name="Girard G."/>
            <person name="van Wezel G."/>
            <person name="Goodfellow M."/>
        </authorList>
    </citation>
    <scope>NUCLEOTIDE SEQUENCE [LARGE SCALE GENOMIC DNA]</scope>
    <source>
        <strain evidence="8 9">KNN45-2b</strain>
    </source>
</reference>
<dbReference type="EMBL" id="JPMX01000038">
    <property type="protein sequence ID" value="KGH46841.1"/>
    <property type="molecule type" value="Genomic_DNA"/>
</dbReference>
<feature type="domain" description="GtrA/DPMS transmembrane" evidence="7">
    <location>
        <begin position="29"/>
        <end position="144"/>
    </location>
</feature>
<evidence type="ECO:0000256" key="3">
    <source>
        <dbReference type="ARBA" id="ARBA00022692"/>
    </source>
</evidence>
<dbReference type="PANTHER" id="PTHR38459:SF6">
    <property type="entry name" value="ARABINOGALACTAN BIOSYNTHESIS RECRUITING PROTEIN RV3789"/>
    <property type="match status" value="1"/>
</dbReference>
<comment type="subcellular location">
    <subcellularLocation>
        <location evidence="1">Membrane</location>
        <topology evidence="1">Multi-pass membrane protein</topology>
    </subcellularLocation>
</comment>
<dbReference type="PANTHER" id="PTHR38459">
    <property type="entry name" value="PROPHAGE BACTOPRENOL-LINKED GLUCOSE TRANSLOCASE HOMOLOG"/>
    <property type="match status" value="1"/>
</dbReference>
<keyword evidence="4 6" id="KW-1133">Transmembrane helix</keyword>